<evidence type="ECO:0000313" key="1">
    <source>
        <dbReference type="EMBL" id="CAG8856165.1"/>
    </source>
</evidence>
<proteinExistence type="predicted"/>
<feature type="non-terminal residue" evidence="1">
    <location>
        <position position="148"/>
    </location>
</feature>
<reference evidence="1 2" key="1">
    <citation type="submission" date="2021-06" db="EMBL/GenBank/DDBJ databases">
        <authorList>
            <person name="Kallberg Y."/>
            <person name="Tangrot J."/>
            <person name="Rosling A."/>
        </authorList>
    </citation>
    <scope>NUCLEOTIDE SEQUENCE [LARGE SCALE GENOMIC DNA]</scope>
    <source>
        <strain evidence="1 2">120-4 pot B 10/14</strain>
    </source>
</reference>
<name>A0ABN7XN52_GIGMA</name>
<gene>
    <name evidence="1" type="ORF">GMARGA_LOCUS44986</name>
</gene>
<accession>A0ABN7XN52</accession>
<sequence length="148" mass="17551">LVDKKGEVMITWRKFRAMRAETQRGQKARWFETIEKSIIDDIQSRKLKNEFRSQQENVLSMKIKIASLTNDKRKREWVVIDKENNKIIIGKVHKKKKSQVLVSHWTMREVGNSEQKLVECTSCDQNQKENTILCQQWVKKRKVLGVLP</sequence>
<keyword evidence="2" id="KW-1185">Reference proteome</keyword>
<organism evidence="1 2">
    <name type="scientific">Gigaspora margarita</name>
    <dbReference type="NCBI Taxonomy" id="4874"/>
    <lineage>
        <taxon>Eukaryota</taxon>
        <taxon>Fungi</taxon>
        <taxon>Fungi incertae sedis</taxon>
        <taxon>Mucoromycota</taxon>
        <taxon>Glomeromycotina</taxon>
        <taxon>Glomeromycetes</taxon>
        <taxon>Diversisporales</taxon>
        <taxon>Gigasporaceae</taxon>
        <taxon>Gigaspora</taxon>
    </lineage>
</organism>
<dbReference type="Proteomes" id="UP000789901">
    <property type="component" value="Unassembled WGS sequence"/>
</dbReference>
<comment type="caution">
    <text evidence="1">The sequence shown here is derived from an EMBL/GenBank/DDBJ whole genome shotgun (WGS) entry which is preliminary data.</text>
</comment>
<feature type="non-terminal residue" evidence="1">
    <location>
        <position position="1"/>
    </location>
</feature>
<dbReference type="EMBL" id="CAJVQB010156795">
    <property type="protein sequence ID" value="CAG8856165.1"/>
    <property type="molecule type" value="Genomic_DNA"/>
</dbReference>
<evidence type="ECO:0000313" key="2">
    <source>
        <dbReference type="Proteomes" id="UP000789901"/>
    </source>
</evidence>
<protein>
    <submittedName>
        <fullName evidence="1">29383_t:CDS:1</fullName>
    </submittedName>
</protein>